<dbReference type="OrthoDB" id="8839911at2"/>
<dbReference type="InterPro" id="IPR036390">
    <property type="entry name" value="WH_DNA-bd_sf"/>
</dbReference>
<reference evidence="6 7" key="1">
    <citation type="submission" date="2017-05" db="EMBL/GenBank/DDBJ databases">
        <title>Genomic insights into alkan degradation activity of Oleiphilus messinensis.</title>
        <authorList>
            <person name="Kozyavkin S.A."/>
            <person name="Slesarev A.I."/>
            <person name="Golyshin P.N."/>
            <person name="Korzhenkov A."/>
            <person name="Golyshina O.N."/>
            <person name="Toshchakov S.V."/>
        </authorList>
    </citation>
    <scope>NUCLEOTIDE SEQUENCE [LARGE SCALE GENOMIC DNA]</scope>
    <source>
        <strain evidence="6 7">ME102</strain>
    </source>
</reference>
<evidence type="ECO:0000256" key="3">
    <source>
        <dbReference type="ARBA" id="ARBA00023125"/>
    </source>
</evidence>
<comment type="similarity">
    <text evidence="1">Belongs to the LysR transcriptional regulatory family.</text>
</comment>
<dbReference type="InterPro" id="IPR005119">
    <property type="entry name" value="LysR_subst-bd"/>
</dbReference>
<dbReference type="SUPFAM" id="SSF53850">
    <property type="entry name" value="Periplasmic binding protein-like II"/>
    <property type="match status" value="1"/>
</dbReference>
<dbReference type="PRINTS" id="PR00039">
    <property type="entry name" value="HTHLYSR"/>
</dbReference>
<protein>
    <submittedName>
        <fullName evidence="6">LysR family transcriptional regulator</fullName>
    </submittedName>
</protein>
<dbReference type="GO" id="GO:0003700">
    <property type="term" value="F:DNA-binding transcription factor activity"/>
    <property type="evidence" value="ECO:0007669"/>
    <property type="project" value="InterPro"/>
</dbReference>
<dbReference type="PANTHER" id="PTHR30118:SF6">
    <property type="entry name" value="HTH-TYPE TRANSCRIPTIONAL REGULATOR LEUO"/>
    <property type="match status" value="1"/>
</dbReference>
<dbReference type="KEGG" id="ome:OLMES_2393"/>
<dbReference type="InterPro" id="IPR036388">
    <property type="entry name" value="WH-like_DNA-bd_sf"/>
</dbReference>
<dbReference type="Gene3D" id="1.10.10.10">
    <property type="entry name" value="Winged helix-like DNA-binding domain superfamily/Winged helix DNA-binding domain"/>
    <property type="match status" value="1"/>
</dbReference>
<name>A0A1Y0IAK3_9GAMM</name>
<accession>A0A1Y0IAK3</accession>
<dbReference type="InterPro" id="IPR050389">
    <property type="entry name" value="LysR-type_TF"/>
</dbReference>
<evidence type="ECO:0000256" key="4">
    <source>
        <dbReference type="ARBA" id="ARBA00023163"/>
    </source>
</evidence>
<dbReference type="Pfam" id="PF00126">
    <property type="entry name" value="HTH_1"/>
    <property type="match status" value="1"/>
</dbReference>
<dbReference type="InterPro" id="IPR000847">
    <property type="entry name" value="LysR_HTH_N"/>
</dbReference>
<keyword evidence="2" id="KW-0805">Transcription regulation</keyword>
<dbReference type="EMBL" id="CP021425">
    <property type="protein sequence ID" value="ARU56454.1"/>
    <property type="molecule type" value="Genomic_DNA"/>
</dbReference>
<organism evidence="6 7">
    <name type="scientific">Oleiphilus messinensis</name>
    <dbReference type="NCBI Taxonomy" id="141451"/>
    <lineage>
        <taxon>Bacteria</taxon>
        <taxon>Pseudomonadati</taxon>
        <taxon>Pseudomonadota</taxon>
        <taxon>Gammaproteobacteria</taxon>
        <taxon>Oceanospirillales</taxon>
        <taxon>Oleiphilaceae</taxon>
        <taxon>Oleiphilus</taxon>
    </lineage>
</organism>
<keyword evidence="4" id="KW-0804">Transcription</keyword>
<evidence type="ECO:0000259" key="5">
    <source>
        <dbReference type="PROSITE" id="PS50931"/>
    </source>
</evidence>
<gene>
    <name evidence="6" type="ORF">OLMES_2393</name>
</gene>
<dbReference type="CDD" id="cd08417">
    <property type="entry name" value="PBP2_Nitroaromatics_like"/>
    <property type="match status" value="1"/>
</dbReference>
<sequence length="318" mass="36093">MKNQELTLLYIFDAIMTEGSITRAADRLAMTQPAVSNAVSRMRQVWNDPLFVKKGRLIEPTSFARSLWDQVRDPMHDLSHAVSSSHFDPIDSKRKFRIAVADVMVELIWQPLACQLEKLAPGVDLHAVPYTAESAYEQLREAHVDLAIGKLNGHDHSLRSIWLFDGEYVLAMGAHHPLAGKQISLEQFTGERHLLVSLSGHPSGIIDQVLQQQGLKRRVAVTVNHFPAVPNLLRNSNMIAVLPKFAVGNPAFDESIWLTDVPLELDPISVYLFWHTRHDRDPGLIWMRQLVEQITKDRWSLCKHCTADATQLYRRCDT</sequence>
<proteinExistence type="inferred from homology"/>
<dbReference type="Gene3D" id="3.40.190.10">
    <property type="entry name" value="Periplasmic binding protein-like II"/>
    <property type="match status" value="2"/>
</dbReference>
<dbReference type="Pfam" id="PF03466">
    <property type="entry name" value="LysR_substrate"/>
    <property type="match status" value="1"/>
</dbReference>
<dbReference type="InterPro" id="IPR037402">
    <property type="entry name" value="YidZ_PBP2"/>
</dbReference>
<dbReference type="GO" id="GO:0003677">
    <property type="term" value="F:DNA binding"/>
    <property type="evidence" value="ECO:0007669"/>
    <property type="project" value="UniProtKB-KW"/>
</dbReference>
<feature type="domain" description="HTH lysR-type" evidence="5">
    <location>
        <begin position="4"/>
        <end position="61"/>
    </location>
</feature>
<evidence type="ECO:0000313" key="7">
    <source>
        <dbReference type="Proteomes" id="UP000196027"/>
    </source>
</evidence>
<dbReference type="RefSeq" id="WP_087461436.1">
    <property type="nucleotide sequence ID" value="NZ_CP021425.1"/>
</dbReference>
<dbReference type="AlphaFoldDB" id="A0A1Y0IAK3"/>
<dbReference type="PROSITE" id="PS50931">
    <property type="entry name" value="HTH_LYSR"/>
    <property type="match status" value="1"/>
</dbReference>
<keyword evidence="7" id="KW-1185">Reference proteome</keyword>
<evidence type="ECO:0000256" key="1">
    <source>
        <dbReference type="ARBA" id="ARBA00009437"/>
    </source>
</evidence>
<dbReference type="SUPFAM" id="SSF46785">
    <property type="entry name" value="Winged helix' DNA-binding domain"/>
    <property type="match status" value="1"/>
</dbReference>
<keyword evidence="3" id="KW-0238">DNA-binding</keyword>
<dbReference type="PANTHER" id="PTHR30118">
    <property type="entry name" value="HTH-TYPE TRANSCRIPTIONAL REGULATOR LEUO-RELATED"/>
    <property type="match status" value="1"/>
</dbReference>
<evidence type="ECO:0000256" key="2">
    <source>
        <dbReference type="ARBA" id="ARBA00023015"/>
    </source>
</evidence>
<dbReference type="Proteomes" id="UP000196027">
    <property type="component" value="Chromosome"/>
</dbReference>
<evidence type="ECO:0000313" key="6">
    <source>
        <dbReference type="EMBL" id="ARU56454.1"/>
    </source>
</evidence>